<keyword evidence="2" id="KW-0274">FAD</keyword>
<keyword evidence="6" id="KW-1185">Reference proteome</keyword>
<dbReference type="Pfam" id="PF00743">
    <property type="entry name" value="FMO-like"/>
    <property type="match status" value="1"/>
</dbReference>
<evidence type="ECO:0000256" key="3">
    <source>
        <dbReference type="ARBA" id="ARBA00023002"/>
    </source>
</evidence>
<evidence type="ECO:0000313" key="5">
    <source>
        <dbReference type="EMBL" id="GAV99514.1"/>
    </source>
</evidence>
<keyword evidence="5" id="KW-0503">Monooxygenase</keyword>
<keyword evidence="4" id="KW-0472">Membrane</keyword>
<reference evidence="5 6" key="1">
    <citation type="submission" date="2016-08" db="EMBL/GenBank/DDBJ databases">
        <authorList>
            <consortium name="Lentinula edodes genome sequencing consortium"/>
            <person name="Sakamoto Y."/>
            <person name="Nakade K."/>
            <person name="Sato S."/>
            <person name="Yoshida Y."/>
            <person name="Miyazaki K."/>
            <person name="Natsume S."/>
            <person name="Konno N."/>
        </authorList>
    </citation>
    <scope>NUCLEOTIDE SEQUENCE [LARGE SCALE GENOMIC DNA]</scope>
    <source>
        <strain evidence="5 6">NBRC 111202</strain>
    </source>
</reference>
<keyword evidence="4" id="KW-1133">Transmembrane helix</keyword>
<keyword evidence="1" id="KW-0285">Flavoprotein</keyword>
<keyword evidence="3" id="KW-0560">Oxidoreductase</keyword>
<evidence type="ECO:0000256" key="2">
    <source>
        <dbReference type="ARBA" id="ARBA00022827"/>
    </source>
</evidence>
<feature type="transmembrane region" description="Helical" evidence="4">
    <location>
        <begin position="330"/>
        <end position="347"/>
    </location>
</feature>
<dbReference type="InterPro" id="IPR050982">
    <property type="entry name" value="Auxin_biosynth/cation_transpt"/>
</dbReference>
<dbReference type="GO" id="GO:0050661">
    <property type="term" value="F:NADP binding"/>
    <property type="evidence" value="ECO:0007669"/>
    <property type="project" value="InterPro"/>
</dbReference>
<evidence type="ECO:0000313" key="6">
    <source>
        <dbReference type="Proteomes" id="UP000188533"/>
    </source>
</evidence>
<dbReference type="GO" id="GO:0004499">
    <property type="term" value="F:N,N-dimethylaniline monooxygenase activity"/>
    <property type="evidence" value="ECO:0007669"/>
    <property type="project" value="InterPro"/>
</dbReference>
<dbReference type="GO" id="GO:0050660">
    <property type="term" value="F:flavin adenine dinucleotide binding"/>
    <property type="evidence" value="ECO:0007669"/>
    <property type="project" value="InterPro"/>
</dbReference>
<feature type="transmembrane region" description="Helical" evidence="4">
    <location>
        <begin position="431"/>
        <end position="455"/>
    </location>
</feature>
<dbReference type="InterPro" id="IPR020946">
    <property type="entry name" value="Flavin_mOase-like"/>
</dbReference>
<comment type="caution">
    <text evidence="5">The sequence shown here is derived from an EMBL/GenBank/DDBJ whole genome shotgun (WGS) entry which is preliminary data.</text>
</comment>
<dbReference type="STRING" id="5353.A0A1Q3DWY3"/>
<organism evidence="5 6">
    <name type="scientific">Lentinula edodes</name>
    <name type="common">Shiitake mushroom</name>
    <name type="synonym">Lentinus edodes</name>
    <dbReference type="NCBI Taxonomy" id="5353"/>
    <lineage>
        <taxon>Eukaryota</taxon>
        <taxon>Fungi</taxon>
        <taxon>Dikarya</taxon>
        <taxon>Basidiomycota</taxon>
        <taxon>Agaricomycotina</taxon>
        <taxon>Agaricomycetes</taxon>
        <taxon>Agaricomycetidae</taxon>
        <taxon>Agaricales</taxon>
        <taxon>Marasmiineae</taxon>
        <taxon>Omphalotaceae</taxon>
        <taxon>Lentinula</taxon>
    </lineage>
</organism>
<proteinExistence type="predicted"/>
<dbReference type="SUPFAM" id="SSF51905">
    <property type="entry name" value="FAD/NAD(P)-binding domain"/>
    <property type="match status" value="1"/>
</dbReference>
<feature type="transmembrane region" description="Helical" evidence="4">
    <location>
        <begin position="404"/>
        <end position="425"/>
    </location>
</feature>
<protein>
    <submittedName>
        <fullName evidence="5">Flavin-containing monooxygenase</fullName>
    </submittedName>
</protein>
<gene>
    <name evidence="5" type="ORF">LENED_000974</name>
</gene>
<dbReference type="InterPro" id="IPR036188">
    <property type="entry name" value="FAD/NAD-bd_sf"/>
</dbReference>
<evidence type="ECO:0000256" key="4">
    <source>
        <dbReference type="SAM" id="Phobius"/>
    </source>
</evidence>
<dbReference type="PANTHER" id="PTHR43539:SF68">
    <property type="entry name" value="FLAVIN-BINDING MONOOXYGENASE-LIKE PROTEIN (AFU_ORTHOLOGUE AFUA_4G09220)"/>
    <property type="match status" value="1"/>
</dbReference>
<dbReference type="AlphaFoldDB" id="A0A1Q3DWY3"/>
<keyword evidence="4" id="KW-0812">Transmembrane</keyword>
<name>A0A1Q3DWY3_LENED</name>
<dbReference type="EMBL" id="BDGU01000015">
    <property type="protein sequence ID" value="GAV99514.1"/>
    <property type="molecule type" value="Genomic_DNA"/>
</dbReference>
<dbReference type="Gene3D" id="3.50.50.60">
    <property type="entry name" value="FAD/NAD(P)-binding domain"/>
    <property type="match status" value="2"/>
</dbReference>
<reference evidence="5 6" key="2">
    <citation type="submission" date="2017-02" db="EMBL/GenBank/DDBJ databases">
        <title>A genome survey and senescence transcriptome analysis in Lentinula edodes.</title>
        <authorList>
            <person name="Sakamoto Y."/>
            <person name="Nakade K."/>
            <person name="Sato S."/>
            <person name="Yoshida Y."/>
            <person name="Miyazaki K."/>
            <person name="Natsume S."/>
            <person name="Konno N."/>
        </authorList>
    </citation>
    <scope>NUCLEOTIDE SEQUENCE [LARGE SCALE GENOMIC DNA]</scope>
    <source>
        <strain evidence="5 6">NBRC 111202</strain>
    </source>
</reference>
<sequence>MDGLALSEKAIGHHDDSPRVNLRPITALATGRYEKCTYATPRSVVLVPGFQNPIPHYLPPQWTAHIHPEGQLYFHRNSALRVTTDAHIYTPEILDNVLFWVKLIEAILEEKNIPILPTIELFILIEETGCAYYFIDHASRSQFWLDSIQSEDLGIPDVVSPSHLSLYLEYLYWTHIEHFPMHLGGLPVKVVEDLLCVLSHGLTDQMTSQTSTFFYTQKECAQFIKILKLARENTADGHQVCVIARLWRQVCDNRFVTHYGQETSRLGRDQAILYDPPQSSSRISAVARFITFTMSDAYLAKLNDLFVDRLVYFSQWQPFIRRCLQGWRRSFWSAFAIIMLHGFLFFVPCEPLLAIASASLACTSLFTSVVLVHRYDRLETDDACAHDVHEHLTALYSTKYGFQFVALSYAIPSSLQLWALIFLALNAMVVLSGMVGTCCAVGSGLFVAVVLIWFLQTTSESSLNFIPQALRREKLEHDMYCSFWKFGQYFVNVIGYRSDHYLPLPLIYKKISFAYSGPSRNWFNQFATCLKDNDVEGTLGLFNNESYWRDILAFTWDFRTFIGTNNIKQFLKDRLSISQPKAFKLRDELLGVQQPYPDLIWISFMFDFEVGDTGIASGIGRLVPQIDGSWKANCIFTNLEDLKGFPEKVGSLRNLEPNHGLWEALRRRETAFEDKEPTALIIGGGQGGMEIAARLKMLDVSALVVEKNARIGDSWRNRYKALCLHDPVWYDHMPYLPFPPNWPAYSPAAKLAGWLEYYAEAMELNVWTSCEVTKADRDEANDTECPFISWHGQILHSSQHNLASDHLGKRVVVIGACTSGHDIASDYYLNGIDVTMYQRSSTYIMSTKAGWEVLFSNLYSEGALPTDLADRVNASFPLGFMMNGFAQRATEAIAEKDKEILDGLRKRGFKLNTGINGTGFGMLAWSKASGYYLDVGASQMIIDGKIKLKNDSLLQSFTETGLKFKDDSEIPADVVIFATGFGDARNLIRKICGDDVATKCSPVWGLTDEGEIRGSWKDMGIPGLWYAMGNLAMDRFHSKHLALQIKAMEEKKFGPRYSRVG</sequence>
<dbReference type="PANTHER" id="PTHR43539">
    <property type="entry name" value="FLAVIN-BINDING MONOOXYGENASE-LIKE PROTEIN (AFU_ORTHOLOGUE AFUA_4G09220)"/>
    <property type="match status" value="1"/>
</dbReference>
<accession>A0A1Q3DWY3</accession>
<feature type="transmembrane region" description="Helical" evidence="4">
    <location>
        <begin position="353"/>
        <end position="372"/>
    </location>
</feature>
<evidence type="ECO:0000256" key="1">
    <source>
        <dbReference type="ARBA" id="ARBA00022630"/>
    </source>
</evidence>
<dbReference type="Proteomes" id="UP000188533">
    <property type="component" value="Unassembled WGS sequence"/>
</dbReference>